<dbReference type="AlphaFoldDB" id="A0AA86RPE3"/>
<protein>
    <submittedName>
        <fullName evidence="1">Uncharacterized protein</fullName>
    </submittedName>
</protein>
<gene>
    <name evidence="1" type="ORF">AYBTSS11_LOCUS2031</name>
</gene>
<organism evidence="1 2">
    <name type="scientific">Sphenostylis stenocarpa</name>
    <dbReference type="NCBI Taxonomy" id="92480"/>
    <lineage>
        <taxon>Eukaryota</taxon>
        <taxon>Viridiplantae</taxon>
        <taxon>Streptophyta</taxon>
        <taxon>Embryophyta</taxon>
        <taxon>Tracheophyta</taxon>
        <taxon>Spermatophyta</taxon>
        <taxon>Magnoliopsida</taxon>
        <taxon>eudicotyledons</taxon>
        <taxon>Gunneridae</taxon>
        <taxon>Pentapetalae</taxon>
        <taxon>rosids</taxon>
        <taxon>fabids</taxon>
        <taxon>Fabales</taxon>
        <taxon>Fabaceae</taxon>
        <taxon>Papilionoideae</taxon>
        <taxon>50 kb inversion clade</taxon>
        <taxon>NPAAA clade</taxon>
        <taxon>indigoferoid/millettioid clade</taxon>
        <taxon>Phaseoleae</taxon>
        <taxon>Sphenostylis</taxon>
    </lineage>
</organism>
<keyword evidence="2" id="KW-1185">Reference proteome</keyword>
<evidence type="ECO:0000313" key="1">
    <source>
        <dbReference type="EMBL" id="CAJ1855572.1"/>
    </source>
</evidence>
<sequence length="76" mass="8091">MLCKKIQRRLLRIKHGFTHGYTPSTVGGYGPRADGRFSLVASGQSGFAPFGSAPIGLAVLLDLTVVMEETILSSVL</sequence>
<dbReference type="EMBL" id="OY731398">
    <property type="protein sequence ID" value="CAJ1855572.1"/>
    <property type="molecule type" value="Genomic_DNA"/>
</dbReference>
<name>A0AA86RPE3_9FABA</name>
<accession>A0AA86RPE3</accession>
<proteinExistence type="predicted"/>
<evidence type="ECO:0000313" key="2">
    <source>
        <dbReference type="Proteomes" id="UP001189624"/>
    </source>
</evidence>
<dbReference type="Proteomes" id="UP001189624">
    <property type="component" value="Chromosome 1"/>
</dbReference>
<reference evidence="1" key="1">
    <citation type="submission" date="2023-10" db="EMBL/GenBank/DDBJ databases">
        <authorList>
            <person name="Domelevo Entfellner J.-B."/>
        </authorList>
    </citation>
    <scope>NUCLEOTIDE SEQUENCE</scope>
</reference>
<dbReference type="Gramene" id="rna-AYBTSS11_LOCUS2031">
    <property type="protein sequence ID" value="CAJ1855572.1"/>
    <property type="gene ID" value="gene-AYBTSS11_LOCUS2031"/>
</dbReference>